<organism evidence="2 3">
    <name type="scientific">Cordyceps javanica</name>
    <dbReference type="NCBI Taxonomy" id="43265"/>
    <lineage>
        <taxon>Eukaryota</taxon>
        <taxon>Fungi</taxon>
        <taxon>Dikarya</taxon>
        <taxon>Ascomycota</taxon>
        <taxon>Pezizomycotina</taxon>
        <taxon>Sordariomycetes</taxon>
        <taxon>Hypocreomycetidae</taxon>
        <taxon>Hypocreales</taxon>
        <taxon>Cordycipitaceae</taxon>
        <taxon>Cordyceps</taxon>
    </lineage>
</organism>
<comment type="caution">
    <text evidence="2">The sequence shown here is derived from an EMBL/GenBank/DDBJ whole genome shotgun (WGS) entry which is preliminary data.</text>
</comment>
<accession>A0A545V5B0</accession>
<dbReference type="EMBL" id="SPUK01000005">
    <property type="protein sequence ID" value="TQV96900.1"/>
    <property type="molecule type" value="Genomic_DNA"/>
</dbReference>
<dbReference type="AlphaFoldDB" id="A0A545V5B0"/>
<name>A0A545V5B0_9HYPO</name>
<feature type="compositionally biased region" description="Low complexity" evidence="1">
    <location>
        <begin position="193"/>
        <end position="215"/>
    </location>
</feature>
<proteinExistence type="predicted"/>
<dbReference type="STRING" id="43265.A0A545V5B0"/>
<evidence type="ECO:0000313" key="2">
    <source>
        <dbReference type="EMBL" id="TQV96900.1"/>
    </source>
</evidence>
<gene>
    <name evidence="2" type="ORF">IF1G_04140</name>
</gene>
<feature type="region of interest" description="Disordered" evidence="1">
    <location>
        <begin position="89"/>
        <end position="218"/>
    </location>
</feature>
<keyword evidence="3" id="KW-1185">Reference proteome</keyword>
<sequence length="375" mass="41736">MPPSAKALEQALIEGTCDVFKLEPDTTSVNKVRHHVEEKLNLADDFFSSEDWKQKSKEIIKEYVVSLPALFSTNDCTPTSSHYMRQGKLLDGWAPEPEKTDPKVLKKKQAKSEGAEEDAAGSSPDRKRKRTTADPSHDDNADDENEPNKTAQSESKSPDTVADEEEEYSDVIDEPPTTKRKKTKKEPGKKTAPKASKPTKSAVKKANSAAESSDPAEAEVKKLQGQLLKCGVRKHWHHELKGCADARAKVRHLKKMLADIGMEGRFSEAKAREIKETRELLADAEAAQEMNRLWGMDSGRRASRKKSRSAKLAESDDSDADNTNKHRDGGDDDEENEERNGHAKEDDVEDVSFAARRRRAHADLAFLGDDSDSDE</sequence>
<dbReference type="GO" id="GO:0005634">
    <property type="term" value="C:nucleus"/>
    <property type="evidence" value="ECO:0007669"/>
    <property type="project" value="TreeGrafter"/>
</dbReference>
<dbReference type="Proteomes" id="UP000315783">
    <property type="component" value="Unassembled WGS sequence"/>
</dbReference>
<dbReference type="InterPro" id="IPR037647">
    <property type="entry name" value="HIRIP3"/>
</dbReference>
<dbReference type="OrthoDB" id="552755at2759"/>
<evidence type="ECO:0000256" key="1">
    <source>
        <dbReference type="SAM" id="MobiDB-lite"/>
    </source>
</evidence>
<dbReference type="PANTHER" id="PTHR15410">
    <property type="entry name" value="HIRA-INTERACTING PROTEIN 3"/>
    <property type="match status" value="1"/>
</dbReference>
<dbReference type="PANTHER" id="PTHR15410:SF2">
    <property type="entry name" value="HIRA-INTERACTING PROTEIN 3"/>
    <property type="match status" value="1"/>
</dbReference>
<feature type="compositionally biased region" description="Basic and acidic residues" evidence="1">
    <location>
        <begin position="96"/>
        <end position="114"/>
    </location>
</feature>
<protein>
    <submittedName>
        <fullName evidence="2">Transcriptional regulator</fullName>
    </submittedName>
</protein>
<feature type="region of interest" description="Disordered" evidence="1">
    <location>
        <begin position="291"/>
        <end position="352"/>
    </location>
</feature>
<feature type="compositionally biased region" description="Acidic residues" evidence="1">
    <location>
        <begin position="161"/>
        <end position="173"/>
    </location>
</feature>
<evidence type="ECO:0000313" key="3">
    <source>
        <dbReference type="Proteomes" id="UP000315783"/>
    </source>
</evidence>
<reference evidence="2 3" key="1">
    <citation type="journal article" date="2019" name="Appl. Microbiol. Biotechnol.">
        <title>Genome sequence of Isaria javanica and comparative genome analysis insights into family S53 peptidase evolution in fungal entomopathogens.</title>
        <authorList>
            <person name="Lin R."/>
            <person name="Zhang X."/>
            <person name="Xin B."/>
            <person name="Zou M."/>
            <person name="Gao Y."/>
            <person name="Qin F."/>
            <person name="Hu Q."/>
            <person name="Xie B."/>
            <person name="Cheng X."/>
        </authorList>
    </citation>
    <scope>NUCLEOTIDE SEQUENCE [LARGE SCALE GENOMIC DNA]</scope>
    <source>
        <strain evidence="2 3">IJ1G</strain>
    </source>
</reference>